<dbReference type="InParanoid" id="A0A2V0P6I3"/>
<feature type="signal peptide" evidence="1">
    <location>
        <begin position="1"/>
        <end position="21"/>
    </location>
</feature>
<organism evidence="2 3">
    <name type="scientific">Raphidocelis subcapitata</name>
    <dbReference type="NCBI Taxonomy" id="307507"/>
    <lineage>
        <taxon>Eukaryota</taxon>
        <taxon>Viridiplantae</taxon>
        <taxon>Chlorophyta</taxon>
        <taxon>core chlorophytes</taxon>
        <taxon>Chlorophyceae</taxon>
        <taxon>CS clade</taxon>
        <taxon>Sphaeropleales</taxon>
        <taxon>Selenastraceae</taxon>
        <taxon>Raphidocelis</taxon>
    </lineage>
</organism>
<gene>
    <name evidence="2" type="ORF">Rsub_06606</name>
</gene>
<proteinExistence type="predicted"/>
<evidence type="ECO:0000313" key="2">
    <source>
        <dbReference type="EMBL" id="GBF93473.1"/>
    </source>
</evidence>
<protein>
    <submittedName>
        <fullName evidence="2">Uncharacterized protein</fullName>
    </submittedName>
</protein>
<dbReference type="OrthoDB" id="562086at2759"/>
<comment type="caution">
    <text evidence="2">The sequence shown here is derived from an EMBL/GenBank/DDBJ whole genome shotgun (WGS) entry which is preliminary data.</text>
</comment>
<feature type="chain" id="PRO_5015965773" evidence="1">
    <location>
        <begin position="22"/>
        <end position="446"/>
    </location>
</feature>
<name>A0A2V0P6I3_9CHLO</name>
<keyword evidence="1" id="KW-0732">Signal</keyword>
<reference evidence="2 3" key="1">
    <citation type="journal article" date="2018" name="Sci. Rep.">
        <title>Raphidocelis subcapitata (=Pseudokirchneriella subcapitata) provides an insight into genome evolution and environmental adaptations in the Sphaeropleales.</title>
        <authorList>
            <person name="Suzuki S."/>
            <person name="Yamaguchi H."/>
            <person name="Nakajima N."/>
            <person name="Kawachi M."/>
        </authorList>
    </citation>
    <scope>NUCLEOTIDE SEQUENCE [LARGE SCALE GENOMIC DNA]</scope>
    <source>
        <strain evidence="2 3">NIES-35</strain>
    </source>
</reference>
<sequence length="446" mass="47035">MAAVRALAALLVLGAAGAALADGTFEPARIVSTLSQERRAHGAGMKAGKEGVVPSDSGPSPLAWRSDWLYPIKPEAGKKQKTTLWITNFGDKVIPAGTLVSVWANKTEEAKCGETGDVDYKLPELLPLQTKAIKLSWKAPDATGEATVRVFIDSACTQPVGSYKQWSQRVAVVEAGTKYAYLQLAQDTPENFWDPPSDPLYPVRNSTYKAEIGVVNLGTAPSEAGVKMAVYYDLEAVPDNATTDCTYPGQISVDLPKINPGKVKILAVEAPAPDSPFADLAIFLDAACKLAPAPFKAPGRFYSTAAKPGAVLGGVVQKGQYSYIIKTTPKKPKVNGTMTVKVKVLNLGGADGSVGRIDIFAPPVDQAYVFEFFINRCEPTGAIYSANTTNLVIKAGKSKTVKITDVPVPGKAGWLGLAVVPDAGCANDAGVALLPVPYIAFEVVAP</sequence>
<evidence type="ECO:0000313" key="3">
    <source>
        <dbReference type="Proteomes" id="UP000247498"/>
    </source>
</evidence>
<dbReference type="Proteomes" id="UP000247498">
    <property type="component" value="Unassembled WGS sequence"/>
</dbReference>
<keyword evidence="3" id="KW-1185">Reference proteome</keyword>
<accession>A0A2V0P6I3</accession>
<evidence type="ECO:0000256" key="1">
    <source>
        <dbReference type="SAM" id="SignalP"/>
    </source>
</evidence>
<dbReference type="EMBL" id="BDRX01000041">
    <property type="protein sequence ID" value="GBF93473.1"/>
    <property type="molecule type" value="Genomic_DNA"/>
</dbReference>
<dbReference type="AlphaFoldDB" id="A0A2V0P6I3"/>